<sequence>MHQALEITEILRSIFQWCDRKSNAKNAVVNKSWSEIGLDLVWEVITDINVIFGLLGEISMSNSTRFYSRRPTFAEWRRFQTYYAHRVKTLDLTNLDEAQQSRMTSLFDTLARLQCSTPIFPNLTSVTWRDIDLSGYTHHSTIFMHPKVTRFRLIAHQTGNIREDLLNEYFHSVAERMPNIDRFQVEISHQSHKLFREPLKAVFRELHRLENLSLPAMSDNSDMMENLSLYHKLHSLNFVRMTREDGVERMTPSLAVGAFRHLVSLQIHTPYSVITHFLQETPNFAARLTSLDITSTLPQSESPSVVKDLLEVIASRFEKSLTSLHIRIDTRYPPDTSSSPSIYDFVSFQHIEAILRCYKMREFFLTHILPLYLRPDDVEKIASSWPFIVKLYLCADPRTDFPSDISMSHLGFDSLIPFTKSCPLLEKLELPLDPTCIPLHLDEHELPVGPLRHLRSFSPGDVGLTPPGGLDVIAMVMFLSRVLPSSCEISFYTSWANTSGTPLIPEEWNKKWTDVRRGLVLVEAMRGRMRREALDMVESLMKKRQEALMAFSN</sequence>
<dbReference type="OrthoDB" id="2447803at2759"/>
<evidence type="ECO:0000313" key="2">
    <source>
        <dbReference type="Proteomes" id="UP001049176"/>
    </source>
</evidence>
<proteinExistence type="predicted"/>
<comment type="caution">
    <text evidence="1">The sequence shown here is derived from an EMBL/GenBank/DDBJ whole genome shotgun (WGS) entry which is preliminary data.</text>
</comment>
<accession>A0A9P7UMA9</accession>
<dbReference type="AlphaFoldDB" id="A0A9P7UMA9"/>
<dbReference type="Proteomes" id="UP001049176">
    <property type="component" value="Chromosome 9"/>
</dbReference>
<dbReference type="GeneID" id="66082179"/>
<protein>
    <recommendedName>
        <fullName evidence="3">F-box domain-containing protein</fullName>
    </recommendedName>
</protein>
<evidence type="ECO:0008006" key="3">
    <source>
        <dbReference type="Google" id="ProtNLM"/>
    </source>
</evidence>
<dbReference type="EMBL" id="CM032189">
    <property type="protein sequence ID" value="KAG7087123.1"/>
    <property type="molecule type" value="Genomic_DNA"/>
</dbReference>
<dbReference type="SUPFAM" id="SSF52047">
    <property type="entry name" value="RNI-like"/>
    <property type="match status" value="1"/>
</dbReference>
<gene>
    <name evidence="1" type="ORF">E1B28_013104</name>
</gene>
<evidence type="ECO:0000313" key="1">
    <source>
        <dbReference type="EMBL" id="KAG7087123.1"/>
    </source>
</evidence>
<organism evidence="1 2">
    <name type="scientific">Marasmius oreades</name>
    <name type="common">fairy-ring Marasmius</name>
    <dbReference type="NCBI Taxonomy" id="181124"/>
    <lineage>
        <taxon>Eukaryota</taxon>
        <taxon>Fungi</taxon>
        <taxon>Dikarya</taxon>
        <taxon>Basidiomycota</taxon>
        <taxon>Agaricomycotina</taxon>
        <taxon>Agaricomycetes</taxon>
        <taxon>Agaricomycetidae</taxon>
        <taxon>Agaricales</taxon>
        <taxon>Marasmiineae</taxon>
        <taxon>Marasmiaceae</taxon>
        <taxon>Marasmius</taxon>
    </lineage>
</organism>
<keyword evidence="2" id="KW-1185">Reference proteome</keyword>
<dbReference type="RefSeq" id="XP_043003594.1">
    <property type="nucleotide sequence ID" value="XM_043158250.1"/>
</dbReference>
<dbReference type="KEGG" id="more:E1B28_013104"/>
<dbReference type="Gene3D" id="3.80.10.10">
    <property type="entry name" value="Ribonuclease Inhibitor"/>
    <property type="match status" value="1"/>
</dbReference>
<reference evidence="1" key="1">
    <citation type="journal article" date="2021" name="Genome Biol. Evol.">
        <title>The assembled and annotated genome of the fairy-ring fungus Marasmius oreades.</title>
        <authorList>
            <person name="Hiltunen M."/>
            <person name="Ament-Velasquez S.L."/>
            <person name="Johannesson H."/>
        </authorList>
    </citation>
    <scope>NUCLEOTIDE SEQUENCE</scope>
    <source>
        <strain evidence="1">03SP1</strain>
    </source>
</reference>
<name>A0A9P7UMA9_9AGAR</name>
<dbReference type="InterPro" id="IPR032675">
    <property type="entry name" value="LRR_dom_sf"/>
</dbReference>